<accession>A0A7I8IMD9</accession>
<keyword evidence="3" id="KW-1185">Reference proteome</keyword>
<proteinExistence type="predicted"/>
<evidence type="ECO:0000256" key="1">
    <source>
        <dbReference type="ARBA" id="ARBA00022737"/>
    </source>
</evidence>
<dbReference type="EMBL" id="CACRZD030000004">
    <property type="protein sequence ID" value="CAA6658305.1"/>
    <property type="molecule type" value="Genomic_DNA"/>
</dbReference>
<keyword evidence="1" id="KW-0677">Repeat</keyword>
<protein>
    <submittedName>
        <fullName evidence="2">Uncharacterized protein</fullName>
    </submittedName>
</protein>
<dbReference type="EMBL" id="LR743591">
    <property type="protein sequence ID" value="CAA2618585.1"/>
    <property type="molecule type" value="Genomic_DNA"/>
</dbReference>
<dbReference type="Gene3D" id="1.25.40.10">
    <property type="entry name" value="Tetratricopeptide repeat domain"/>
    <property type="match status" value="2"/>
</dbReference>
<dbReference type="PANTHER" id="PTHR47262:SF1">
    <property type="entry name" value="OS02G0132600 PROTEIN"/>
    <property type="match status" value="1"/>
</dbReference>
<name>A0A7I8IMD9_SPIIN</name>
<dbReference type="Proteomes" id="UP001189122">
    <property type="component" value="Unassembled WGS sequence"/>
</dbReference>
<gene>
    <name evidence="2" type="ORF">SI7747_04004752</name>
</gene>
<organism evidence="2">
    <name type="scientific">Spirodela intermedia</name>
    <name type="common">Intermediate duckweed</name>
    <dbReference type="NCBI Taxonomy" id="51605"/>
    <lineage>
        <taxon>Eukaryota</taxon>
        <taxon>Viridiplantae</taxon>
        <taxon>Streptophyta</taxon>
        <taxon>Embryophyta</taxon>
        <taxon>Tracheophyta</taxon>
        <taxon>Spermatophyta</taxon>
        <taxon>Magnoliopsida</taxon>
        <taxon>Liliopsida</taxon>
        <taxon>Araceae</taxon>
        <taxon>Lemnoideae</taxon>
        <taxon>Spirodela</taxon>
    </lineage>
</organism>
<dbReference type="InterPro" id="IPR011990">
    <property type="entry name" value="TPR-like_helical_dom_sf"/>
</dbReference>
<dbReference type="InterPro" id="IPR002885">
    <property type="entry name" value="PPR_rpt"/>
</dbReference>
<sequence length="650" mass="74102">MSIFQIKSTPHNKNELKLDLMLFSILKKISKATHGCHAYLLSLLYVTFIKCLDMRRISSLEYLSVIFKNTGEVVIGKPCSGVYLGPKEWRYVCVSRGQCWCVLFFIRNILKHEMQLLLHLLNVLDMRRISSLEYLSVIFKTLGKSSLENLAMESILALKSGDTTESDISSLIFDYTSKIPDLAVEEVVSKYIGLHVKVEVTPSVRSYEKLTAYCCNFSSSHFICSVRELCSVVRRHSLKLDKDCSRSMMSLYVMIKDFEGAYNLLAELKEMNMEIDASLYNAVMIGCFKEMKHANVKPDSETFSYLIFNCGCEEDIVKCLEEMKHFQADFTKHTYIALINAYANCGKFDQAKQVKIMASAIYVCVYWGTYHRLSSKGRTSDALEMYDAMKQAGCWVEPKAIVSIIEFYRSRGQTKRLLQLLAELENSCLWFDACGRVVLYCIRNNLLSAAVDLLKQMKEKDEAGTCSVIDQIFCQIWETEPTNMEIGMGLLWAIKEDLGLLPTRASLDFLLSACVKVKDLRSARSIWVEYSKAGLPFNVLSYLRMYHALMAGGDFTAAQKISKLISHEDKHVCSIIRACKTAYTTPMDDLLLPEISAVYSLIYGPGSLWIADYENTTDGPAIIFFIEIIFIKKKIPFYFLFFFVCRITTK</sequence>
<dbReference type="PANTHER" id="PTHR47262">
    <property type="entry name" value="OS02G0132600 PROTEIN"/>
    <property type="match status" value="1"/>
</dbReference>
<dbReference type="AlphaFoldDB" id="A0A7I8IMD9"/>
<evidence type="ECO:0000313" key="3">
    <source>
        <dbReference type="Proteomes" id="UP001189122"/>
    </source>
</evidence>
<reference evidence="2 3" key="1">
    <citation type="submission" date="2019-12" db="EMBL/GenBank/DDBJ databases">
        <authorList>
            <person name="Scholz U."/>
            <person name="Mascher M."/>
            <person name="Fiebig A."/>
        </authorList>
    </citation>
    <scope>NUCLEOTIDE SEQUENCE</scope>
</reference>
<dbReference type="Pfam" id="PF01535">
    <property type="entry name" value="PPR"/>
    <property type="match status" value="2"/>
</dbReference>
<evidence type="ECO:0000313" key="2">
    <source>
        <dbReference type="EMBL" id="CAA2618585.1"/>
    </source>
</evidence>